<dbReference type="InterPro" id="IPR023298">
    <property type="entry name" value="ATPase_P-typ_TM_dom_sf"/>
</dbReference>
<dbReference type="OMA" id="KWITCIV"/>
<dbReference type="PANTHER" id="PTHR24093:SF369">
    <property type="entry name" value="CALCIUM-TRANSPORTING ATPASE"/>
    <property type="match status" value="1"/>
</dbReference>
<evidence type="ECO:0000313" key="7">
    <source>
        <dbReference type="Proteomes" id="UP000014978"/>
    </source>
</evidence>
<dbReference type="GO" id="GO:0005388">
    <property type="term" value="F:P-type calcium transporter activity"/>
    <property type="evidence" value="ECO:0007669"/>
    <property type="project" value="TreeGrafter"/>
</dbReference>
<protein>
    <submittedName>
        <fullName evidence="6">Plasma membrane calcium-transporting ATPase</fullName>
    </submittedName>
</protein>
<sequence>MGMSGSDVAQEAASVVILNDDFFSLLKVVSWGRCINDSIRKFIQFQLSVTGAALGVVALSTIFYSEQILNPLQILWINLYMDSFSALSLSTDQPTNQLFLRSPESVNTPIITNYMKLFMASTVLYQYLVMIVLILFGISKTFIFNTFFFLQIFNQINARSIDVHRSPFSAITANKIYLLVNIISVILQIIIVQKLGIVFGTEPLSFGSWSFSIFIALLIIPFFEIIRNLEKRRVKKTVKLEETIHSTK</sequence>
<dbReference type="EMBL" id="ATCN01000903">
    <property type="protein sequence ID" value="EPR78278.1"/>
    <property type="molecule type" value="Genomic_DNA"/>
</dbReference>
<dbReference type="Proteomes" id="UP000014978">
    <property type="component" value="Unassembled WGS sequence"/>
</dbReference>
<dbReference type="SUPFAM" id="SSF81665">
    <property type="entry name" value="Calcium ATPase, transmembrane domain M"/>
    <property type="match status" value="1"/>
</dbReference>
<keyword evidence="3" id="KW-0460">Magnesium</keyword>
<feature type="transmembrane region" description="Helical" evidence="4">
    <location>
        <begin position="176"/>
        <end position="200"/>
    </location>
</feature>
<comment type="caution">
    <text evidence="6">The sequence shown here is derived from an EMBL/GenBank/DDBJ whole genome shotgun (WGS) entry which is preliminary data.</text>
</comment>
<evidence type="ECO:0000256" key="1">
    <source>
        <dbReference type="ARBA" id="ARBA00004127"/>
    </source>
</evidence>
<dbReference type="InterPro" id="IPR006068">
    <property type="entry name" value="ATPase_P-typ_cation-transptr_C"/>
</dbReference>
<feature type="transmembrane region" description="Helical" evidence="4">
    <location>
        <begin position="42"/>
        <end position="64"/>
    </location>
</feature>
<keyword evidence="4" id="KW-0812">Transmembrane</keyword>
<dbReference type="GO" id="GO:0005886">
    <property type="term" value="C:plasma membrane"/>
    <property type="evidence" value="ECO:0007669"/>
    <property type="project" value="TreeGrafter"/>
</dbReference>
<feature type="transmembrane region" description="Helical" evidence="4">
    <location>
        <begin position="206"/>
        <end position="226"/>
    </location>
</feature>
<dbReference type="Pfam" id="PF00689">
    <property type="entry name" value="Cation_ATPase_C"/>
    <property type="match status" value="1"/>
</dbReference>
<dbReference type="PANTHER" id="PTHR24093">
    <property type="entry name" value="CATION TRANSPORTING ATPASE"/>
    <property type="match status" value="1"/>
</dbReference>
<reference evidence="7" key="1">
    <citation type="journal article" date="2013" name="PLoS Genet.">
        <title>The genome of Spraguea lophii and the basis of host-microsporidian interactions.</title>
        <authorList>
            <person name="Campbell S.E."/>
            <person name="Williams T.A."/>
            <person name="Yousuf A."/>
            <person name="Soanes D.M."/>
            <person name="Paszkiewicz K.H."/>
            <person name="Williams B.A.P."/>
        </authorList>
    </citation>
    <scope>NUCLEOTIDE SEQUENCE [LARGE SCALE GENOMIC DNA]</scope>
    <source>
        <strain evidence="7">42_110</strain>
    </source>
</reference>
<dbReference type="OrthoDB" id="3352408at2759"/>
<dbReference type="GO" id="GO:0012505">
    <property type="term" value="C:endomembrane system"/>
    <property type="evidence" value="ECO:0007669"/>
    <property type="project" value="UniProtKB-SubCell"/>
</dbReference>
<evidence type="ECO:0000256" key="4">
    <source>
        <dbReference type="SAM" id="Phobius"/>
    </source>
</evidence>
<evidence type="ECO:0000256" key="2">
    <source>
        <dbReference type="ARBA" id="ARBA00022723"/>
    </source>
</evidence>
<keyword evidence="7" id="KW-1185">Reference proteome</keyword>
<dbReference type="STRING" id="1358809.S7XQR8"/>
<dbReference type="Gene3D" id="1.20.1110.10">
    <property type="entry name" value="Calcium-transporting ATPase, transmembrane domain"/>
    <property type="match status" value="2"/>
</dbReference>
<name>S7XQR8_SPRLO</name>
<keyword evidence="2" id="KW-0479">Metal-binding</keyword>
<gene>
    <name evidence="6" type="ORF">SLOPH_1455</name>
</gene>
<comment type="subcellular location">
    <subcellularLocation>
        <location evidence="1">Endomembrane system</location>
        <topology evidence="1">Multi-pass membrane protein</topology>
    </subcellularLocation>
</comment>
<keyword evidence="4" id="KW-0472">Membrane</keyword>
<organism evidence="6 7">
    <name type="scientific">Spraguea lophii (strain 42_110)</name>
    <name type="common">Microsporidian parasite</name>
    <dbReference type="NCBI Taxonomy" id="1358809"/>
    <lineage>
        <taxon>Eukaryota</taxon>
        <taxon>Fungi</taxon>
        <taxon>Fungi incertae sedis</taxon>
        <taxon>Microsporidia</taxon>
        <taxon>Spragueidae</taxon>
        <taxon>Spraguea</taxon>
    </lineage>
</organism>
<dbReference type="VEuPathDB" id="MicrosporidiaDB:SLOPH_1455"/>
<dbReference type="AlphaFoldDB" id="S7XQR8"/>
<accession>S7XQR8</accession>
<evidence type="ECO:0000259" key="5">
    <source>
        <dbReference type="Pfam" id="PF00689"/>
    </source>
</evidence>
<keyword evidence="4" id="KW-1133">Transmembrane helix</keyword>
<evidence type="ECO:0000313" key="6">
    <source>
        <dbReference type="EMBL" id="EPR78278.1"/>
    </source>
</evidence>
<feature type="transmembrane region" description="Helical" evidence="4">
    <location>
        <begin position="124"/>
        <end position="150"/>
    </location>
</feature>
<dbReference type="InParanoid" id="S7XQR8"/>
<dbReference type="GO" id="GO:0046872">
    <property type="term" value="F:metal ion binding"/>
    <property type="evidence" value="ECO:0007669"/>
    <property type="project" value="UniProtKB-KW"/>
</dbReference>
<evidence type="ECO:0000256" key="3">
    <source>
        <dbReference type="ARBA" id="ARBA00022842"/>
    </source>
</evidence>
<feature type="domain" description="Cation-transporting P-type ATPase C-terminal" evidence="5">
    <location>
        <begin position="67"/>
        <end position="227"/>
    </location>
</feature>
<dbReference type="HOGENOM" id="CLU_002360_10_0_1"/>
<proteinExistence type="predicted"/>